<dbReference type="EMBL" id="RQTK01000619">
    <property type="protein sequence ID" value="RUS76985.1"/>
    <property type="molecule type" value="Genomic_DNA"/>
</dbReference>
<dbReference type="PANTHER" id="PTHR44170:SF6">
    <property type="entry name" value="CONTACTIN"/>
    <property type="match status" value="1"/>
</dbReference>
<keyword evidence="6" id="KW-1185">Reference proteome</keyword>
<dbReference type="InterPro" id="IPR007110">
    <property type="entry name" value="Ig-like_dom"/>
</dbReference>
<dbReference type="InterPro" id="IPR036179">
    <property type="entry name" value="Ig-like_dom_sf"/>
</dbReference>
<evidence type="ECO:0000259" key="4">
    <source>
        <dbReference type="PROSITE" id="PS50853"/>
    </source>
</evidence>
<comment type="caution">
    <text evidence="5">The sequence shown here is derived from an EMBL/GenBank/DDBJ whole genome shotgun (WGS) entry which is preliminary data.</text>
</comment>
<dbReference type="PROSITE" id="PS50835">
    <property type="entry name" value="IG_LIKE"/>
    <property type="match status" value="1"/>
</dbReference>
<evidence type="ECO:0008006" key="7">
    <source>
        <dbReference type="Google" id="ProtNLM"/>
    </source>
</evidence>
<dbReference type="Proteomes" id="UP000271974">
    <property type="component" value="Unassembled WGS sequence"/>
</dbReference>
<dbReference type="InterPro" id="IPR013783">
    <property type="entry name" value="Ig-like_fold"/>
</dbReference>
<dbReference type="AlphaFoldDB" id="A0A433T600"/>
<dbReference type="OrthoDB" id="3666223at2759"/>
<dbReference type="SUPFAM" id="SSF48726">
    <property type="entry name" value="Immunoglobulin"/>
    <property type="match status" value="1"/>
</dbReference>
<evidence type="ECO:0000256" key="2">
    <source>
        <dbReference type="ARBA" id="ARBA00023157"/>
    </source>
</evidence>
<keyword evidence="1" id="KW-0677">Repeat</keyword>
<dbReference type="InterPro" id="IPR003961">
    <property type="entry name" value="FN3_dom"/>
</dbReference>
<dbReference type="PROSITE" id="PS50853">
    <property type="entry name" value="FN3"/>
    <property type="match status" value="3"/>
</dbReference>
<feature type="domain" description="Ig-like" evidence="3">
    <location>
        <begin position="1"/>
        <end position="47"/>
    </location>
</feature>
<gene>
    <name evidence="5" type="ORF">EGW08_015242</name>
</gene>
<sequence length="480" mass="54464">MIPLWPNLVSRGDGILYVTSAKYEHEGVYTCKVSSVTGSISASAYLTVNGPPGEPGGVHARGARDNQNFQNDLELWWQKGRRRGFDVTHYVIEYRSFHDKEDQWTVLTDDLREADTYLESYPDWRGHWIKGQLSPGTQYNFRVTSCNSQIGCSPPSSGPYKYYKMDSAPPIVSPDNVGGGGGATGLLQMTWDPLPKSKWGGDQISYILYFRKYEEKYSENQWEVVNTKKPYHYTVVGEINYYLPYEVKVQVKNEKGAVQIQQSRLFILQRYINYWDGGDTLCLDTFEKEAQSKNVYGDVTEGMLVGMLPGGDYCVNIQVYNVAGLGPKTDNYYLGMNDAPPSQYPEYVVVMSHGEESVQLLWDGVRNDFGEEPILGYKAWWWEVAEDIRSAQQTDFGKMLTGVIHGVERDRIYRLRMMAYSNGGDGAKSPELFFTLGGLVRYDRQTTDIMNSSPPTLDVTSPLNLLLALTISLWMHTLRH</sequence>
<evidence type="ECO:0000313" key="5">
    <source>
        <dbReference type="EMBL" id="RUS76985.1"/>
    </source>
</evidence>
<evidence type="ECO:0000313" key="6">
    <source>
        <dbReference type="Proteomes" id="UP000271974"/>
    </source>
</evidence>
<reference evidence="5 6" key="1">
    <citation type="submission" date="2019-01" db="EMBL/GenBank/DDBJ databases">
        <title>A draft genome assembly of the solar-powered sea slug Elysia chlorotica.</title>
        <authorList>
            <person name="Cai H."/>
            <person name="Li Q."/>
            <person name="Fang X."/>
            <person name="Li J."/>
            <person name="Curtis N.E."/>
            <person name="Altenburger A."/>
            <person name="Shibata T."/>
            <person name="Feng M."/>
            <person name="Maeda T."/>
            <person name="Schwartz J.A."/>
            <person name="Shigenobu S."/>
            <person name="Lundholm N."/>
            <person name="Nishiyama T."/>
            <person name="Yang H."/>
            <person name="Hasebe M."/>
            <person name="Li S."/>
            <person name="Pierce S.K."/>
            <person name="Wang J."/>
        </authorList>
    </citation>
    <scope>NUCLEOTIDE SEQUENCE [LARGE SCALE GENOMIC DNA]</scope>
    <source>
        <strain evidence="5">EC2010</strain>
        <tissue evidence="5">Whole organism of an adult</tissue>
    </source>
</reference>
<dbReference type="GO" id="GO:0098609">
    <property type="term" value="P:cell-cell adhesion"/>
    <property type="evidence" value="ECO:0007669"/>
    <property type="project" value="TreeGrafter"/>
</dbReference>
<accession>A0A433T600</accession>
<dbReference type="PANTHER" id="PTHR44170">
    <property type="entry name" value="PROTEIN SIDEKICK"/>
    <property type="match status" value="1"/>
</dbReference>
<dbReference type="SUPFAM" id="SSF49265">
    <property type="entry name" value="Fibronectin type III"/>
    <property type="match status" value="2"/>
</dbReference>
<dbReference type="GO" id="GO:0030424">
    <property type="term" value="C:axon"/>
    <property type="evidence" value="ECO:0007669"/>
    <property type="project" value="TreeGrafter"/>
</dbReference>
<dbReference type="CDD" id="cd00063">
    <property type="entry name" value="FN3"/>
    <property type="match status" value="2"/>
</dbReference>
<feature type="domain" description="Fibronectin type-III" evidence="4">
    <location>
        <begin position="51"/>
        <end position="170"/>
    </location>
</feature>
<dbReference type="GO" id="GO:0007411">
    <property type="term" value="P:axon guidance"/>
    <property type="evidence" value="ECO:0007669"/>
    <property type="project" value="TreeGrafter"/>
</dbReference>
<dbReference type="SMART" id="SM00060">
    <property type="entry name" value="FN3"/>
    <property type="match status" value="3"/>
</dbReference>
<feature type="domain" description="Fibronectin type-III" evidence="4">
    <location>
        <begin position="173"/>
        <end position="271"/>
    </location>
</feature>
<evidence type="ECO:0000259" key="3">
    <source>
        <dbReference type="PROSITE" id="PS50835"/>
    </source>
</evidence>
<dbReference type="Gene3D" id="2.60.40.10">
    <property type="entry name" value="Immunoglobulins"/>
    <property type="match status" value="4"/>
</dbReference>
<proteinExistence type="predicted"/>
<dbReference type="GO" id="GO:0005886">
    <property type="term" value="C:plasma membrane"/>
    <property type="evidence" value="ECO:0007669"/>
    <property type="project" value="TreeGrafter"/>
</dbReference>
<dbReference type="STRING" id="188477.A0A433T600"/>
<keyword evidence="2" id="KW-1015">Disulfide bond</keyword>
<name>A0A433T600_ELYCH</name>
<protein>
    <recommendedName>
        <fullName evidence="7">Fibronectin type-III domain-containing protein</fullName>
    </recommendedName>
</protein>
<organism evidence="5 6">
    <name type="scientific">Elysia chlorotica</name>
    <name type="common">Eastern emerald elysia</name>
    <name type="synonym">Sea slug</name>
    <dbReference type="NCBI Taxonomy" id="188477"/>
    <lineage>
        <taxon>Eukaryota</taxon>
        <taxon>Metazoa</taxon>
        <taxon>Spiralia</taxon>
        <taxon>Lophotrochozoa</taxon>
        <taxon>Mollusca</taxon>
        <taxon>Gastropoda</taxon>
        <taxon>Heterobranchia</taxon>
        <taxon>Euthyneura</taxon>
        <taxon>Panpulmonata</taxon>
        <taxon>Sacoglossa</taxon>
        <taxon>Placobranchoidea</taxon>
        <taxon>Plakobranchidae</taxon>
        <taxon>Elysia</taxon>
    </lineage>
</organism>
<evidence type="ECO:0000256" key="1">
    <source>
        <dbReference type="ARBA" id="ARBA00022737"/>
    </source>
</evidence>
<feature type="domain" description="Fibronectin type-III" evidence="4">
    <location>
        <begin position="344"/>
        <end position="439"/>
    </location>
</feature>
<dbReference type="FunFam" id="2.60.40.10:FF:000035">
    <property type="entry name" value="Contactin 1"/>
    <property type="match status" value="1"/>
</dbReference>
<dbReference type="InterPro" id="IPR036116">
    <property type="entry name" value="FN3_sf"/>
</dbReference>